<dbReference type="InterPro" id="IPR009737">
    <property type="entry name" value="Aim32/Apd1-like"/>
</dbReference>
<evidence type="ECO:0000313" key="3">
    <source>
        <dbReference type="Proteomes" id="UP001501222"/>
    </source>
</evidence>
<gene>
    <name evidence="2" type="ORF">GCM10022235_53660</name>
</gene>
<feature type="compositionally biased region" description="Low complexity" evidence="1">
    <location>
        <begin position="293"/>
        <end position="315"/>
    </location>
</feature>
<comment type="caution">
    <text evidence="2">The sequence shown here is derived from an EMBL/GenBank/DDBJ whole genome shotgun (WGS) entry which is preliminary data.</text>
</comment>
<dbReference type="Pfam" id="PF06999">
    <property type="entry name" value="Suc_Fer-like"/>
    <property type="match status" value="1"/>
</dbReference>
<protein>
    <recommendedName>
        <fullName evidence="4">Sucrase ferredoxin</fullName>
    </recommendedName>
</protein>
<keyword evidence="3" id="KW-1185">Reference proteome</keyword>
<dbReference type="CDD" id="cd03062">
    <property type="entry name" value="TRX_Fd_Sucrase"/>
    <property type="match status" value="1"/>
</dbReference>
<name>A0ABP6Y3U4_9ACTN</name>
<evidence type="ECO:0008006" key="4">
    <source>
        <dbReference type="Google" id="ProtNLM"/>
    </source>
</evidence>
<feature type="compositionally biased region" description="Low complexity" evidence="1">
    <location>
        <begin position="255"/>
        <end position="276"/>
    </location>
</feature>
<dbReference type="EMBL" id="BAABAA010000007">
    <property type="protein sequence ID" value="GAA3577064.1"/>
    <property type="molecule type" value="Genomic_DNA"/>
</dbReference>
<dbReference type="RefSeq" id="WP_344845065.1">
    <property type="nucleotide sequence ID" value="NZ_BAABAA010000007.1"/>
</dbReference>
<reference evidence="3" key="1">
    <citation type="journal article" date="2019" name="Int. J. Syst. Evol. Microbiol.">
        <title>The Global Catalogue of Microorganisms (GCM) 10K type strain sequencing project: providing services to taxonomists for standard genome sequencing and annotation.</title>
        <authorList>
            <consortium name="The Broad Institute Genomics Platform"/>
            <consortium name="The Broad Institute Genome Sequencing Center for Infectious Disease"/>
            <person name="Wu L."/>
            <person name="Ma J."/>
        </authorList>
    </citation>
    <scope>NUCLEOTIDE SEQUENCE [LARGE SCALE GENOMIC DNA]</scope>
    <source>
        <strain evidence="3">JCM 16928</strain>
    </source>
</reference>
<accession>A0ABP6Y3U4</accession>
<organism evidence="2 3">
    <name type="scientific">Kribbella ginsengisoli</name>
    <dbReference type="NCBI Taxonomy" id="363865"/>
    <lineage>
        <taxon>Bacteria</taxon>
        <taxon>Bacillati</taxon>
        <taxon>Actinomycetota</taxon>
        <taxon>Actinomycetes</taxon>
        <taxon>Propionibacteriales</taxon>
        <taxon>Kribbellaceae</taxon>
        <taxon>Kribbella</taxon>
    </lineage>
</organism>
<dbReference type="Proteomes" id="UP001501222">
    <property type="component" value="Unassembled WGS sequence"/>
</dbReference>
<evidence type="ECO:0000313" key="2">
    <source>
        <dbReference type="EMBL" id="GAA3577064.1"/>
    </source>
</evidence>
<sequence length="428" mass="44492">MKTAEELAEALGLRCAAAAEHRGDTLSATAPPAIRWLLIEHRAPWPRKALTALGDGLAGEVARLCAAAGIRPVLIRRHGRQDRSTTRRWALIDSRPGQESVHWGDLPTDEHLLNVLSGRDPGTPSTDPIYLICTHGRHDACCAIRGRPAAAALSTAFPDRTWECSHIGGDRFAANLVFLPHSLFYGHVPSTKAVDLATHYNEGLIVPEYLRGSGAHPPPVQAAQHFARTAGAPLSLNALHPTQVRTPTPTTWQIHLTTTPDTNTPTHPTTSAAAHTNADADTKATGATQPPGSASADATQAKADARTDTTASANTGTEVGANTNASTTGRTDTSASADASATGRTDTSASAGAPARRGADAYADARGRESGSTNAGDSIQADAADPGVVYVVTVTAGATTIDAAMTCASQPPGHVTTYTLTALEKLYQ</sequence>
<feature type="compositionally biased region" description="Low complexity" evidence="1">
    <location>
        <begin position="325"/>
        <end position="356"/>
    </location>
</feature>
<feature type="compositionally biased region" description="Basic and acidic residues" evidence="1">
    <location>
        <begin position="357"/>
        <end position="369"/>
    </location>
</feature>
<feature type="region of interest" description="Disordered" evidence="1">
    <location>
        <begin position="253"/>
        <end position="380"/>
    </location>
</feature>
<evidence type="ECO:0000256" key="1">
    <source>
        <dbReference type="SAM" id="MobiDB-lite"/>
    </source>
</evidence>
<proteinExistence type="predicted"/>